<dbReference type="InterPro" id="IPR003661">
    <property type="entry name" value="HisK_dim/P_dom"/>
</dbReference>
<dbReference type="PRINTS" id="PR00344">
    <property type="entry name" value="BCTRLSENSOR"/>
</dbReference>
<name>D3PC18_DEFDS</name>
<feature type="domain" description="Histidine kinase" evidence="4">
    <location>
        <begin position="92"/>
        <end position="307"/>
    </location>
</feature>
<dbReference type="EMBL" id="AP011529">
    <property type="protein sequence ID" value="BAI80141.1"/>
    <property type="molecule type" value="Genomic_DNA"/>
</dbReference>
<evidence type="ECO:0000256" key="1">
    <source>
        <dbReference type="ARBA" id="ARBA00000085"/>
    </source>
</evidence>
<dbReference type="KEGG" id="ddf:DEFDS_0661"/>
<gene>
    <name evidence="5" type="ordered locus">DEFDS_0661</name>
</gene>
<dbReference type="CDD" id="cd00082">
    <property type="entry name" value="HisKA"/>
    <property type="match status" value="1"/>
</dbReference>
<dbReference type="OrthoDB" id="9815750at2"/>
<dbReference type="InterPro" id="IPR036890">
    <property type="entry name" value="HATPase_C_sf"/>
</dbReference>
<reference evidence="5 6" key="1">
    <citation type="journal article" date="2010" name="DNA Res.">
        <title>Bacterial lifestyle in a deep-sea hydrothermal vent chimney revealed by the genome sequence of the thermophilic bacterium Deferribacter desulfuricans SSM1.</title>
        <authorList>
            <person name="Takaki Y."/>
            <person name="Shimamura S."/>
            <person name="Nakagawa S."/>
            <person name="Fukuhara Y."/>
            <person name="Horikawa H."/>
            <person name="Ankai A."/>
            <person name="Harada T."/>
            <person name="Hosoyama A."/>
            <person name="Oguchi A."/>
            <person name="Fukui S."/>
            <person name="Fujita N."/>
            <person name="Takami H."/>
            <person name="Takai K."/>
        </authorList>
    </citation>
    <scope>NUCLEOTIDE SEQUENCE [LARGE SCALE GENOMIC DNA]</scope>
    <source>
        <strain evidence="6">DSM 14783 / JCM 11476 / NBRC 101012 / SSM1</strain>
    </source>
</reference>
<evidence type="ECO:0000259" key="4">
    <source>
        <dbReference type="PROSITE" id="PS50109"/>
    </source>
</evidence>
<dbReference type="SMART" id="SM00387">
    <property type="entry name" value="HATPase_c"/>
    <property type="match status" value="1"/>
</dbReference>
<dbReference type="InterPro" id="IPR003594">
    <property type="entry name" value="HATPase_dom"/>
</dbReference>
<dbReference type="EC" id="2.7.13.3" evidence="2"/>
<keyword evidence="6" id="KW-1185">Reference proteome</keyword>
<dbReference type="STRING" id="639282.DEFDS_0661"/>
<dbReference type="Proteomes" id="UP000001520">
    <property type="component" value="Chromosome"/>
</dbReference>
<dbReference type="PROSITE" id="PS50109">
    <property type="entry name" value="HIS_KIN"/>
    <property type="match status" value="1"/>
</dbReference>
<dbReference type="HOGENOM" id="CLU_893478_0_0_0"/>
<dbReference type="Pfam" id="PF02518">
    <property type="entry name" value="HATPase_c"/>
    <property type="match status" value="1"/>
</dbReference>
<dbReference type="AlphaFoldDB" id="D3PC18"/>
<dbReference type="PANTHER" id="PTHR43547">
    <property type="entry name" value="TWO-COMPONENT HISTIDINE KINASE"/>
    <property type="match status" value="1"/>
</dbReference>
<dbReference type="Gene3D" id="3.30.565.10">
    <property type="entry name" value="Histidine kinase-like ATPase, C-terminal domain"/>
    <property type="match status" value="1"/>
</dbReference>
<evidence type="ECO:0000313" key="6">
    <source>
        <dbReference type="Proteomes" id="UP000001520"/>
    </source>
</evidence>
<accession>D3PC18</accession>
<keyword evidence="3" id="KW-0597">Phosphoprotein</keyword>
<dbReference type="InterPro" id="IPR036097">
    <property type="entry name" value="HisK_dim/P_sf"/>
</dbReference>
<dbReference type="SUPFAM" id="SSF47384">
    <property type="entry name" value="Homodimeric domain of signal transducing histidine kinase"/>
    <property type="match status" value="1"/>
</dbReference>
<dbReference type="GO" id="GO:0000155">
    <property type="term" value="F:phosphorelay sensor kinase activity"/>
    <property type="evidence" value="ECO:0007669"/>
    <property type="project" value="InterPro"/>
</dbReference>
<dbReference type="InterPro" id="IPR005467">
    <property type="entry name" value="His_kinase_dom"/>
</dbReference>
<dbReference type="RefSeq" id="WP_013007389.1">
    <property type="nucleotide sequence ID" value="NC_013939.1"/>
</dbReference>
<evidence type="ECO:0000256" key="2">
    <source>
        <dbReference type="ARBA" id="ARBA00012438"/>
    </source>
</evidence>
<dbReference type="PANTHER" id="PTHR43547:SF2">
    <property type="entry name" value="HYBRID SIGNAL TRANSDUCTION HISTIDINE KINASE C"/>
    <property type="match status" value="1"/>
</dbReference>
<evidence type="ECO:0000256" key="3">
    <source>
        <dbReference type="ARBA" id="ARBA00022553"/>
    </source>
</evidence>
<evidence type="ECO:0000313" key="5">
    <source>
        <dbReference type="EMBL" id="BAI80141.1"/>
    </source>
</evidence>
<dbReference type="Pfam" id="PF00512">
    <property type="entry name" value="HisKA"/>
    <property type="match status" value="1"/>
</dbReference>
<dbReference type="Gene3D" id="1.10.287.130">
    <property type="match status" value="1"/>
</dbReference>
<protein>
    <recommendedName>
        <fullName evidence="2">histidine kinase</fullName>
        <ecNumber evidence="2">2.7.13.3</ecNumber>
    </recommendedName>
</protein>
<dbReference type="eggNOG" id="COG3852">
    <property type="taxonomic scope" value="Bacteria"/>
</dbReference>
<dbReference type="InterPro" id="IPR004358">
    <property type="entry name" value="Sig_transdc_His_kin-like_C"/>
</dbReference>
<comment type="catalytic activity">
    <reaction evidence="1">
        <text>ATP + protein L-histidine = ADP + protein N-phospho-L-histidine.</text>
        <dbReference type="EC" id="2.7.13.3"/>
    </reaction>
</comment>
<sequence length="311" mass="35858">MKVKNSIPYITVRDNSIVDFNEDGEKLLNKFYTSGINDIPQFLLEREKGSNNLITIKDEFFVFHTEREDEKTTFYFIQINNIDINNFFDTSMLQHELKNPLTVISGTTQLLLSKSNDSFVNKCAEVISREVERLLEFVQNLKVFFELKIDAKVNSLKQLIEQLIDSMSIIFKEIDFKIEIDPEIQNFYFDSKKLYIALMNILKNACEAQKKGEITISIQIDPTIKYLNSEKNQLSPMIKISIIDRGKGIDEFNLTNIFKPFFTTKSKGMGIGLAIAKEIITAHKGKIEVNSQENKGTTFNIFIPYLKGENE</sequence>
<organism evidence="5 6">
    <name type="scientific">Deferribacter desulfuricans (strain DSM 14783 / JCM 11476 / NBRC 101012 / SSM1)</name>
    <dbReference type="NCBI Taxonomy" id="639282"/>
    <lineage>
        <taxon>Bacteria</taxon>
        <taxon>Pseudomonadati</taxon>
        <taxon>Deferribacterota</taxon>
        <taxon>Deferribacteres</taxon>
        <taxon>Deferribacterales</taxon>
        <taxon>Deferribacteraceae</taxon>
        <taxon>Deferribacter</taxon>
    </lineage>
</organism>
<proteinExistence type="predicted"/>
<dbReference type="SUPFAM" id="SSF55874">
    <property type="entry name" value="ATPase domain of HSP90 chaperone/DNA topoisomerase II/histidine kinase"/>
    <property type="match status" value="1"/>
</dbReference>